<proteinExistence type="predicted"/>
<reference evidence="2 3" key="1">
    <citation type="submission" date="2023-10" db="EMBL/GenBank/DDBJ databases">
        <title>Development of a sustainable strategy for remediation of hydrocarbon-contaminated territories based on the waste exchange concept.</title>
        <authorList>
            <person name="Krivoruchko A."/>
        </authorList>
    </citation>
    <scope>NUCLEOTIDE SEQUENCE [LARGE SCALE GENOMIC DNA]</scope>
    <source>
        <strain evidence="2 3">IEGM 1203</strain>
    </source>
</reference>
<keyword evidence="3" id="KW-1185">Reference proteome</keyword>
<feature type="region of interest" description="Disordered" evidence="1">
    <location>
        <begin position="40"/>
        <end position="69"/>
    </location>
</feature>
<feature type="compositionally biased region" description="Low complexity" evidence="1">
    <location>
        <begin position="52"/>
        <end position="63"/>
    </location>
</feature>
<dbReference type="EMBL" id="JAWLKB010000007">
    <property type="protein sequence ID" value="MDV6268347.1"/>
    <property type="molecule type" value="Genomic_DNA"/>
</dbReference>
<evidence type="ECO:0000313" key="3">
    <source>
        <dbReference type="Proteomes" id="UP001185927"/>
    </source>
</evidence>
<evidence type="ECO:0000313" key="2">
    <source>
        <dbReference type="EMBL" id="MDV6268347.1"/>
    </source>
</evidence>
<organism evidence="2 3">
    <name type="scientific">Rhodococcus globerulus</name>
    <dbReference type="NCBI Taxonomy" id="33008"/>
    <lineage>
        <taxon>Bacteria</taxon>
        <taxon>Bacillati</taxon>
        <taxon>Actinomycetota</taxon>
        <taxon>Actinomycetes</taxon>
        <taxon>Mycobacteriales</taxon>
        <taxon>Nocardiaceae</taxon>
        <taxon>Rhodococcus</taxon>
    </lineage>
</organism>
<accession>A0ABU4BVT7</accession>
<evidence type="ECO:0000256" key="1">
    <source>
        <dbReference type="SAM" id="MobiDB-lite"/>
    </source>
</evidence>
<sequence>MNESSKSVNRRTAWTSEQVADLAEEVRSLATRAHGVDLTSVDTDALRRELASRSALPRRSPSENGSRGR</sequence>
<dbReference type="RefSeq" id="WP_317542505.1">
    <property type="nucleotide sequence ID" value="NZ_JAWLKB010000007.1"/>
</dbReference>
<gene>
    <name evidence="2" type="ORF">R3Q16_17180</name>
</gene>
<name>A0ABU4BVT7_RHOGO</name>
<dbReference type="Proteomes" id="UP001185927">
    <property type="component" value="Unassembled WGS sequence"/>
</dbReference>
<protein>
    <submittedName>
        <fullName evidence="2">Uncharacterized protein</fullName>
    </submittedName>
</protein>
<comment type="caution">
    <text evidence="2">The sequence shown here is derived from an EMBL/GenBank/DDBJ whole genome shotgun (WGS) entry which is preliminary data.</text>
</comment>